<feature type="compositionally biased region" description="Basic residues" evidence="7">
    <location>
        <begin position="669"/>
        <end position="687"/>
    </location>
</feature>
<name>A0AAD1X1S7_EUPCR</name>
<evidence type="ECO:0000256" key="2">
    <source>
        <dbReference type="ARBA" id="ARBA00022670"/>
    </source>
</evidence>
<keyword evidence="4 6" id="KW-0788">Thiol protease</keyword>
<reference evidence="9" key="1">
    <citation type="submission" date="2023-07" db="EMBL/GenBank/DDBJ databases">
        <authorList>
            <consortium name="AG Swart"/>
            <person name="Singh M."/>
            <person name="Singh A."/>
            <person name="Seah K."/>
            <person name="Emmerich C."/>
        </authorList>
    </citation>
    <scope>NUCLEOTIDE SEQUENCE</scope>
    <source>
        <strain evidence="9">DP1</strain>
    </source>
</reference>
<evidence type="ECO:0000256" key="4">
    <source>
        <dbReference type="ARBA" id="ARBA00022807"/>
    </source>
</evidence>
<evidence type="ECO:0000256" key="5">
    <source>
        <dbReference type="PIRSR" id="PIRSR622684-1"/>
    </source>
</evidence>
<comment type="caution">
    <text evidence="9">The sequence shown here is derived from an EMBL/GenBank/DDBJ whole genome shotgun (WGS) entry which is preliminary data.</text>
</comment>
<dbReference type="PANTHER" id="PTHR10183">
    <property type="entry name" value="CALPAIN"/>
    <property type="match status" value="1"/>
</dbReference>
<dbReference type="CDD" id="cd00044">
    <property type="entry name" value="CysPc"/>
    <property type="match status" value="1"/>
</dbReference>
<dbReference type="PROSITE" id="PS50203">
    <property type="entry name" value="CALPAIN_CAT"/>
    <property type="match status" value="1"/>
</dbReference>
<feature type="domain" description="Calpain catalytic" evidence="8">
    <location>
        <begin position="10"/>
        <end position="311"/>
    </location>
</feature>
<evidence type="ECO:0000256" key="7">
    <source>
        <dbReference type="SAM" id="MobiDB-lite"/>
    </source>
</evidence>
<keyword evidence="2 6" id="KW-0645">Protease</keyword>
<dbReference type="Gene3D" id="3.90.70.10">
    <property type="entry name" value="Cysteine proteinases"/>
    <property type="match status" value="1"/>
</dbReference>
<dbReference type="PANTHER" id="PTHR10183:SF379">
    <property type="entry name" value="CALPAIN-5"/>
    <property type="match status" value="1"/>
</dbReference>
<evidence type="ECO:0000313" key="10">
    <source>
        <dbReference type="Proteomes" id="UP001295684"/>
    </source>
</evidence>
<gene>
    <name evidence="9" type="ORF">ECRASSUSDP1_LOCUS1217</name>
</gene>
<dbReference type="AlphaFoldDB" id="A0AAD1X1S7"/>
<dbReference type="InterPro" id="IPR001300">
    <property type="entry name" value="Peptidase_C2_calpain_cat"/>
</dbReference>
<dbReference type="GO" id="GO:0006508">
    <property type="term" value="P:proteolysis"/>
    <property type="evidence" value="ECO:0007669"/>
    <property type="project" value="UniProtKB-KW"/>
</dbReference>
<dbReference type="InterPro" id="IPR022684">
    <property type="entry name" value="Calpain_cysteine_protease"/>
</dbReference>
<evidence type="ECO:0000256" key="1">
    <source>
        <dbReference type="ARBA" id="ARBA00007623"/>
    </source>
</evidence>
<dbReference type="SUPFAM" id="SSF54001">
    <property type="entry name" value="Cysteine proteinases"/>
    <property type="match status" value="1"/>
</dbReference>
<keyword evidence="3 6" id="KW-0378">Hydrolase</keyword>
<dbReference type="SMART" id="SM00230">
    <property type="entry name" value="CysPc"/>
    <property type="match status" value="1"/>
</dbReference>
<proteinExistence type="inferred from homology"/>
<dbReference type="PRINTS" id="PR00704">
    <property type="entry name" value="CALPAIN"/>
</dbReference>
<feature type="active site" evidence="5 6">
    <location>
        <position position="74"/>
    </location>
</feature>
<evidence type="ECO:0000259" key="8">
    <source>
        <dbReference type="PROSITE" id="PS50203"/>
    </source>
</evidence>
<feature type="active site" evidence="5 6">
    <location>
        <position position="255"/>
    </location>
</feature>
<evidence type="ECO:0000256" key="6">
    <source>
        <dbReference type="PROSITE-ProRule" id="PRU00239"/>
    </source>
</evidence>
<dbReference type="Pfam" id="PF00648">
    <property type="entry name" value="Peptidase_C2"/>
    <property type="match status" value="1"/>
</dbReference>
<evidence type="ECO:0000256" key="3">
    <source>
        <dbReference type="ARBA" id="ARBA00022801"/>
    </source>
</evidence>
<comment type="similarity">
    <text evidence="1">Belongs to the peptidase C2 family.</text>
</comment>
<dbReference type="InterPro" id="IPR038765">
    <property type="entry name" value="Papain-like_cys_pep_sf"/>
</dbReference>
<dbReference type="GO" id="GO:0004198">
    <property type="term" value="F:calcium-dependent cysteine-type endopeptidase activity"/>
    <property type="evidence" value="ECO:0007669"/>
    <property type="project" value="InterPro"/>
</dbReference>
<dbReference type="Proteomes" id="UP001295684">
    <property type="component" value="Unassembled WGS sequence"/>
</dbReference>
<keyword evidence="10" id="KW-1185">Reference proteome</keyword>
<protein>
    <recommendedName>
        <fullName evidence="8">Calpain catalytic domain-containing protein</fullName>
    </recommendedName>
</protein>
<dbReference type="EMBL" id="CAMPGE010001152">
    <property type="protein sequence ID" value="CAI2359923.1"/>
    <property type="molecule type" value="Genomic_DNA"/>
</dbReference>
<organism evidence="9 10">
    <name type="scientific">Euplotes crassus</name>
    <dbReference type="NCBI Taxonomy" id="5936"/>
    <lineage>
        <taxon>Eukaryota</taxon>
        <taxon>Sar</taxon>
        <taxon>Alveolata</taxon>
        <taxon>Ciliophora</taxon>
        <taxon>Intramacronucleata</taxon>
        <taxon>Spirotrichea</taxon>
        <taxon>Hypotrichia</taxon>
        <taxon>Euplotida</taxon>
        <taxon>Euplotidae</taxon>
        <taxon>Moneuplotes</taxon>
    </lineage>
</organism>
<feature type="region of interest" description="Disordered" evidence="7">
    <location>
        <begin position="668"/>
        <end position="687"/>
    </location>
</feature>
<feature type="active site" evidence="5 6">
    <location>
        <position position="230"/>
    </location>
</feature>
<sequence>MYRSEIEDEKYEDPKFRPKIASLMNKNSSLDIETQTLWKKFTWKRPEDIFKGAYQVFEDDVEMQDIKQGALGNCYFLSSLAAMAIDPTRIRDLFVTKTVNLQGKYIVKLYLDGVQREVTIDDYFPYDPITKKPAFSQTNGNELWVLILEKAWAKINGNYENTIGGLTHDSLSFLIPAPSTSLDHCYPSMSDQEQWKYMDECENKGHIVCGSSQSPNQKEEVGNRGIVTMHAYTISKIIELKTSTEGIIKLIKMRNPWGHTEWDGDWSDKSSKWTPKLRKRLDHYDKDDGEFFIKYEDYLEYYGNTTITHYEPHYEYQCLQVKQARSSYTFVEIDVDMESHFYFYVQQNNPRLMVQAFKDLRASPSHIIIAKVVKESSTGDREFEYVDGAYSLDRVLLWNSKDHIDTGKYVIFIEVDWTKESKIHEYSLCLYSDNDLKMELGSTSGVNQGFLESVMKSCAKRSEKYTYKDFGAPDISRYMSFKDLGTDYGYIYYQNNSKTAILEEKINFPEFEGLELQFPFSGSTVNVTVDPGEEVISIVKRVANAYKYTSEIFTNIKDGAVDEVQEAKTKGEKFDLAEGVAIYSLYFQDSFVLHYESTNPKQFEGHFEFNLTNLKVRKETFIEDYSEDKFKVVLNPGEQSTYHLDIVKPFEACNYAYNYKYLLKNANPKPKKEKRAKKPKKAKRAHH</sequence>
<accession>A0AAD1X1S7</accession>
<evidence type="ECO:0000313" key="9">
    <source>
        <dbReference type="EMBL" id="CAI2359923.1"/>
    </source>
</evidence>